<gene>
    <name evidence="3" type="ORF">SAMN05443639_10918</name>
</gene>
<evidence type="ECO:0000313" key="3">
    <source>
        <dbReference type="EMBL" id="SEU17960.1"/>
    </source>
</evidence>
<name>A0A1I0K2V7_9BACT</name>
<feature type="domain" description="AB hydrolase-1" evidence="2">
    <location>
        <begin position="36"/>
        <end position="301"/>
    </location>
</feature>
<dbReference type="GO" id="GO:0016787">
    <property type="term" value="F:hydrolase activity"/>
    <property type="evidence" value="ECO:0007669"/>
    <property type="project" value="UniProtKB-KW"/>
</dbReference>
<organism evidence="3 4">
    <name type="scientific">Stigmatella erecta</name>
    <dbReference type="NCBI Taxonomy" id="83460"/>
    <lineage>
        <taxon>Bacteria</taxon>
        <taxon>Pseudomonadati</taxon>
        <taxon>Myxococcota</taxon>
        <taxon>Myxococcia</taxon>
        <taxon>Myxococcales</taxon>
        <taxon>Cystobacterineae</taxon>
        <taxon>Archangiaceae</taxon>
        <taxon>Stigmatella</taxon>
    </lineage>
</organism>
<proteinExistence type="predicted"/>
<dbReference type="PROSITE" id="PS51318">
    <property type="entry name" value="TAT"/>
    <property type="match status" value="1"/>
</dbReference>
<keyword evidence="4" id="KW-1185">Reference proteome</keyword>
<dbReference type="InterPro" id="IPR052897">
    <property type="entry name" value="Sec-Metab_Biosynth_Hydrolase"/>
</dbReference>
<dbReference type="RefSeq" id="WP_093522194.1">
    <property type="nucleotide sequence ID" value="NZ_FOIJ01000009.1"/>
</dbReference>
<dbReference type="PANTHER" id="PTHR37017:SF11">
    <property type="entry name" value="ESTERASE_LIPASE_THIOESTERASE DOMAIN-CONTAINING PROTEIN"/>
    <property type="match status" value="1"/>
</dbReference>
<dbReference type="InterPro" id="IPR006311">
    <property type="entry name" value="TAT_signal"/>
</dbReference>
<evidence type="ECO:0000259" key="2">
    <source>
        <dbReference type="Pfam" id="PF12697"/>
    </source>
</evidence>
<dbReference type="SUPFAM" id="SSF53474">
    <property type="entry name" value="alpha/beta-Hydrolases"/>
    <property type="match status" value="1"/>
</dbReference>
<dbReference type="AlphaFoldDB" id="A0A1I0K2V7"/>
<dbReference type="Gene3D" id="3.40.50.1820">
    <property type="entry name" value="alpha/beta hydrolase"/>
    <property type="match status" value="1"/>
</dbReference>
<sequence>MNRRSLLKSAMLTTATLPLAGGGQAQAAPRPASKTFVLVHGAWHNSLHWGRVAQHLSGLGHRVVSLDLPGHGLNARYPSAYLSGAWAKLAEEPSPSRDITLEECASAVVGALQSLQGGTRPILVGHSIGGAVITRAGELAPERVGRLVYLTAYCPVRLKVPSAYGELPEAKTEHGNALFVGNPATLGAARINPRGDAAYLEALRAAYYNDVEPQAFLPFALALTPDLPLALWTSECVVTRERWGRIPRSYIRCTLDRATTPALQDLMIREADAFTPGNRFEQKTLESSHSPFASQPGRLAEVLASLR</sequence>
<accession>A0A1I0K2V7</accession>
<keyword evidence="1" id="KW-0732">Signal</keyword>
<feature type="signal peptide" evidence="1">
    <location>
        <begin position="1"/>
        <end position="27"/>
    </location>
</feature>
<dbReference type="PANTHER" id="PTHR37017">
    <property type="entry name" value="AB HYDROLASE-1 DOMAIN-CONTAINING PROTEIN-RELATED"/>
    <property type="match status" value="1"/>
</dbReference>
<dbReference type="Pfam" id="PF12697">
    <property type="entry name" value="Abhydrolase_6"/>
    <property type="match status" value="1"/>
</dbReference>
<dbReference type="InterPro" id="IPR000073">
    <property type="entry name" value="AB_hydrolase_1"/>
</dbReference>
<protein>
    <submittedName>
        <fullName evidence="3">Alpha/beta hydrolase family protein</fullName>
    </submittedName>
</protein>
<dbReference type="EMBL" id="FOIJ01000009">
    <property type="protein sequence ID" value="SEU17960.1"/>
    <property type="molecule type" value="Genomic_DNA"/>
</dbReference>
<keyword evidence="3" id="KW-0378">Hydrolase</keyword>
<evidence type="ECO:0000313" key="4">
    <source>
        <dbReference type="Proteomes" id="UP000199181"/>
    </source>
</evidence>
<evidence type="ECO:0000256" key="1">
    <source>
        <dbReference type="SAM" id="SignalP"/>
    </source>
</evidence>
<reference evidence="4" key="1">
    <citation type="submission" date="2016-10" db="EMBL/GenBank/DDBJ databases">
        <authorList>
            <person name="Varghese N."/>
            <person name="Submissions S."/>
        </authorList>
    </citation>
    <scope>NUCLEOTIDE SEQUENCE [LARGE SCALE GENOMIC DNA]</scope>
    <source>
        <strain evidence="4">DSM 16858</strain>
    </source>
</reference>
<dbReference type="Proteomes" id="UP000199181">
    <property type="component" value="Unassembled WGS sequence"/>
</dbReference>
<dbReference type="InterPro" id="IPR029058">
    <property type="entry name" value="AB_hydrolase_fold"/>
</dbReference>
<feature type="chain" id="PRO_5011634920" evidence="1">
    <location>
        <begin position="28"/>
        <end position="307"/>
    </location>
</feature>